<sequence length="285" mass="32830">MSISNLTYKDYSFAHHGEVYKILEEVFTTHHIKYYLIGANARDVQLYKVGIKPARNTADIDFAVMVPDFQKYAMLFDEICRKGFRKTNESYRLLYDKTNTILDLLPYGEIEQDHTVNFDTRDMSLSVLGFKEVGEQAEEVLIKEAGFSLPTSPVVGLIILKLVSWSDKQDRTKDLEDISLLLNSGWEFYETEAYESHLDLFNDDFEMTTAAARIIGRKMKPILALNEKLYQTIINTLEAAILEKTKANTTEVILAMNMKKSLQEVQYILKEIKQGIIEDTPEQRI</sequence>
<keyword evidence="2" id="KW-1185">Reference proteome</keyword>
<protein>
    <submittedName>
        <fullName evidence="1">Predicted nucleotidyltransferase</fullName>
    </submittedName>
</protein>
<proteinExistence type="predicted"/>
<dbReference type="OrthoDB" id="5918411at2"/>
<dbReference type="STRING" id="192904.SAMN04488514_10221"/>
<reference evidence="1 2" key="1">
    <citation type="submission" date="2016-10" db="EMBL/GenBank/DDBJ databases">
        <authorList>
            <person name="de Groot N.N."/>
        </authorList>
    </citation>
    <scope>NUCLEOTIDE SEQUENCE [LARGE SCALE GENOMIC DNA]</scope>
    <source>
        <strain evidence="1 2">DSM 19886</strain>
    </source>
</reference>
<evidence type="ECO:0000313" key="1">
    <source>
        <dbReference type="EMBL" id="SDL60019.1"/>
    </source>
</evidence>
<dbReference type="GO" id="GO:0016740">
    <property type="term" value="F:transferase activity"/>
    <property type="evidence" value="ECO:0007669"/>
    <property type="project" value="UniProtKB-KW"/>
</dbReference>
<gene>
    <name evidence="1" type="ORF">SAMN04488514_10221</name>
</gene>
<evidence type="ECO:0000313" key="2">
    <source>
        <dbReference type="Proteomes" id="UP000199440"/>
    </source>
</evidence>
<dbReference type="RefSeq" id="WP_089886299.1">
    <property type="nucleotide sequence ID" value="NZ_FNGV01000002.1"/>
</dbReference>
<dbReference type="EMBL" id="FNGV01000002">
    <property type="protein sequence ID" value="SDL60019.1"/>
    <property type="molecule type" value="Genomic_DNA"/>
</dbReference>
<dbReference type="AlphaFoldDB" id="A0A1G9LDC5"/>
<name>A0A1G9LDC5_9FLAO</name>
<keyword evidence="1" id="KW-0808">Transferase</keyword>
<dbReference type="Proteomes" id="UP000199440">
    <property type="component" value="Unassembled WGS sequence"/>
</dbReference>
<accession>A0A1G9LDC5</accession>
<organism evidence="1 2">
    <name type="scientific">Kriegella aquimaris</name>
    <dbReference type="NCBI Taxonomy" id="192904"/>
    <lineage>
        <taxon>Bacteria</taxon>
        <taxon>Pseudomonadati</taxon>
        <taxon>Bacteroidota</taxon>
        <taxon>Flavobacteriia</taxon>
        <taxon>Flavobacteriales</taxon>
        <taxon>Flavobacteriaceae</taxon>
        <taxon>Kriegella</taxon>
    </lineage>
</organism>